<dbReference type="SUPFAM" id="SSF50494">
    <property type="entry name" value="Trypsin-like serine proteases"/>
    <property type="match status" value="1"/>
</dbReference>
<organism evidence="3 4">
    <name type="scientific">Onchocerca volvulus</name>
    <dbReference type="NCBI Taxonomy" id="6282"/>
    <lineage>
        <taxon>Eukaryota</taxon>
        <taxon>Metazoa</taxon>
        <taxon>Ecdysozoa</taxon>
        <taxon>Nematoda</taxon>
        <taxon>Chromadorea</taxon>
        <taxon>Rhabditida</taxon>
        <taxon>Spirurina</taxon>
        <taxon>Spiruromorpha</taxon>
        <taxon>Filarioidea</taxon>
        <taxon>Onchocercidae</taxon>
        <taxon>Onchocerca</taxon>
    </lineage>
</organism>
<feature type="signal peptide" evidence="1">
    <location>
        <begin position="1"/>
        <end position="20"/>
    </location>
</feature>
<dbReference type="SMART" id="SM00020">
    <property type="entry name" value="Tryp_SPc"/>
    <property type="match status" value="1"/>
</dbReference>
<evidence type="ECO:0000313" key="4">
    <source>
        <dbReference type="Proteomes" id="UP000024404"/>
    </source>
</evidence>
<accession>A0A8R1XVK3</accession>
<reference evidence="3" key="2">
    <citation type="submission" date="2022-06" db="UniProtKB">
        <authorList>
            <consortium name="EnsemblMetazoa"/>
        </authorList>
    </citation>
    <scope>IDENTIFICATION</scope>
</reference>
<keyword evidence="4" id="KW-1185">Reference proteome</keyword>
<feature type="domain" description="Peptidase S1" evidence="2">
    <location>
        <begin position="60"/>
        <end position="366"/>
    </location>
</feature>
<dbReference type="GO" id="GO:0004252">
    <property type="term" value="F:serine-type endopeptidase activity"/>
    <property type="evidence" value="ECO:0007669"/>
    <property type="project" value="InterPro"/>
</dbReference>
<dbReference type="OMA" id="THITEFH"/>
<dbReference type="PANTHER" id="PTHR24260:SF136">
    <property type="entry name" value="GH08193P-RELATED"/>
    <property type="match status" value="1"/>
</dbReference>
<sequence>MFSLWLLIAGLLFSFQDGKCEKFGKISEADNLAIMDKCESLYKYSNHTVKFEENKGQFKLLGGKTVSSADYGYMVQIIHIRGITDGKQDINVCSGVIITFRHIITAASCLDFNENGLKNTPISEFKIYGGSTCLYIDKMNENYDNVLRFTCPVEKENTRKVALIKPIALLVPMSSVINNVASILGVPFYEAFSDIAIFEVEPIDKLAQTLNEKNKDLIEAQVNFDVACISEPKIRNEGDGYIIASYGRRKNLLNEHGSNPINVKLNLILENNVYIDECPASIPIQACTRIMIIEGEQTVTEGDGGAAILKEMNDLSVLMGILSYRPNIGRAYTKFMFATDISKFHDFFCYYIGICIYQEFITKNYSKYPEEVIILTNGTFDDTIGDVNIANIELFKNRFDAHVTDNFAVRKFRQIHVSMPFSF</sequence>
<feature type="chain" id="PRO_5035721712" evidence="1">
    <location>
        <begin position="21"/>
        <end position="423"/>
    </location>
</feature>
<proteinExistence type="predicted"/>
<dbReference type="InterPro" id="IPR001254">
    <property type="entry name" value="Trypsin_dom"/>
</dbReference>
<evidence type="ECO:0000256" key="1">
    <source>
        <dbReference type="SAM" id="SignalP"/>
    </source>
</evidence>
<dbReference type="GO" id="GO:0006508">
    <property type="term" value="P:proteolysis"/>
    <property type="evidence" value="ECO:0007669"/>
    <property type="project" value="InterPro"/>
</dbReference>
<keyword evidence="1" id="KW-0732">Signal</keyword>
<dbReference type="InterPro" id="IPR009003">
    <property type="entry name" value="Peptidase_S1_PA"/>
</dbReference>
<dbReference type="EMBL" id="CMVM020000118">
    <property type="status" value="NOT_ANNOTATED_CDS"/>
    <property type="molecule type" value="Genomic_DNA"/>
</dbReference>
<reference evidence="4" key="1">
    <citation type="submission" date="2013-10" db="EMBL/GenBank/DDBJ databases">
        <title>Genome sequencing of Onchocerca volvulus.</title>
        <authorList>
            <person name="Cotton J."/>
            <person name="Tsai J."/>
            <person name="Stanley E."/>
            <person name="Tracey A."/>
            <person name="Holroyd N."/>
            <person name="Lustigman S."/>
            <person name="Berriman M."/>
        </authorList>
    </citation>
    <scope>NUCLEOTIDE SEQUENCE</scope>
</reference>
<dbReference type="PROSITE" id="PS50240">
    <property type="entry name" value="TRYPSIN_DOM"/>
    <property type="match status" value="1"/>
</dbReference>
<dbReference type="EnsemblMetazoa" id="OVOC3562.1">
    <property type="protein sequence ID" value="OVOC3562.1"/>
    <property type="gene ID" value="WBGene00240371"/>
</dbReference>
<evidence type="ECO:0000259" key="2">
    <source>
        <dbReference type="PROSITE" id="PS50240"/>
    </source>
</evidence>
<dbReference type="InterPro" id="IPR043504">
    <property type="entry name" value="Peptidase_S1_PA_chymotrypsin"/>
</dbReference>
<dbReference type="PANTHER" id="PTHR24260">
    <property type="match status" value="1"/>
</dbReference>
<evidence type="ECO:0000313" key="3">
    <source>
        <dbReference type="EnsemblMetazoa" id="OVOC3562.1"/>
    </source>
</evidence>
<dbReference type="Proteomes" id="UP000024404">
    <property type="component" value="Unassembled WGS sequence"/>
</dbReference>
<dbReference type="InterPro" id="IPR051333">
    <property type="entry name" value="CLIP_Serine_Protease"/>
</dbReference>
<dbReference type="Gene3D" id="2.40.10.10">
    <property type="entry name" value="Trypsin-like serine proteases"/>
    <property type="match status" value="1"/>
</dbReference>
<dbReference type="AlphaFoldDB" id="A0A8R1XVK3"/>
<name>A0A8R1XVK3_ONCVO</name>
<protein>
    <submittedName>
        <fullName evidence="3">Peptidase S1 domain-containing protein</fullName>
    </submittedName>
</protein>